<dbReference type="InterPro" id="IPR010491">
    <property type="entry name" value="PRP1_N"/>
</dbReference>
<reference evidence="6" key="1">
    <citation type="submission" date="2023-03" db="EMBL/GenBank/DDBJ databases">
        <title>Massive genome expansion in bonnet fungi (Mycena s.s.) driven by repeated elements and novel gene families across ecological guilds.</title>
        <authorList>
            <consortium name="Lawrence Berkeley National Laboratory"/>
            <person name="Harder C.B."/>
            <person name="Miyauchi S."/>
            <person name="Viragh M."/>
            <person name="Kuo A."/>
            <person name="Thoen E."/>
            <person name="Andreopoulos B."/>
            <person name="Lu D."/>
            <person name="Skrede I."/>
            <person name="Drula E."/>
            <person name="Henrissat B."/>
            <person name="Morin E."/>
            <person name="Kohler A."/>
            <person name="Barry K."/>
            <person name="LaButti K."/>
            <person name="Morin E."/>
            <person name="Salamov A."/>
            <person name="Lipzen A."/>
            <person name="Mereny Z."/>
            <person name="Hegedus B."/>
            <person name="Baldrian P."/>
            <person name="Stursova M."/>
            <person name="Weitz H."/>
            <person name="Taylor A."/>
            <person name="Grigoriev I.V."/>
            <person name="Nagy L.G."/>
            <person name="Martin F."/>
            <person name="Kauserud H."/>
        </authorList>
    </citation>
    <scope>NUCLEOTIDE SEQUENCE</scope>
    <source>
        <strain evidence="6">CBHHK200</strain>
    </source>
</reference>
<feature type="region of interest" description="Disordered" evidence="4">
    <location>
        <begin position="1"/>
        <end position="27"/>
    </location>
</feature>
<dbReference type="InterPro" id="IPR011990">
    <property type="entry name" value="TPR-like_helical_dom_sf"/>
</dbReference>
<name>A0AAD6S5E5_9AGAR</name>
<dbReference type="SUPFAM" id="SSF48452">
    <property type="entry name" value="TPR-like"/>
    <property type="match status" value="1"/>
</dbReference>
<evidence type="ECO:0000313" key="7">
    <source>
        <dbReference type="Proteomes" id="UP001218188"/>
    </source>
</evidence>
<feature type="domain" description="PRP1 splicing factor N-terminal" evidence="5">
    <location>
        <begin position="4"/>
        <end position="92"/>
    </location>
</feature>
<evidence type="ECO:0000256" key="4">
    <source>
        <dbReference type="SAM" id="MobiDB-lite"/>
    </source>
</evidence>
<dbReference type="GO" id="GO:0046540">
    <property type="term" value="C:U4/U6 x U5 tri-snRNP complex"/>
    <property type="evidence" value="ECO:0007669"/>
    <property type="project" value="TreeGrafter"/>
</dbReference>
<dbReference type="InterPro" id="IPR003107">
    <property type="entry name" value="HAT"/>
</dbReference>
<evidence type="ECO:0000259" key="5">
    <source>
        <dbReference type="Pfam" id="PF06424"/>
    </source>
</evidence>
<dbReference type="SMART" id="SM00386">
    <property type="entry name" value="HAT"/>
    <property type="match status" value="5"/>
</dbReference>
<protein>
    <recommendedName>
        <fullName evidence="5">PRP1 splicing factor N-terminal domain-containing protein</fullName>
    </recommendedName>
</protein>
<keyword evidence="2" id="KW-0677">Repeat</keyword>
<evidence type="ECO:0000256" key="2">
    <source>
        <dbReference type="ARBA" id="ARBA00022737"/>
    </source>
</evidence>
<dbReference type="PANTHER" id="PTHR11246:SF1">
    <property type="entry name" value="PRE-MRNA-PROCESSING FACTOR 6"/>
    <property type="match status" value="1"/>
</dbReference>
<dbReference type="GO" id="GO:0000244">
    <property type="term" value="P:spliceosomal tri-snRNP complex assembly"/>
    <property type="evidence" value="ECO:0007669"/>
    <property type="project" value="TreeGrafter"/>
</dbReference>
<comment type="subcellular location">
    <subcellularLocation>
        <location evidence="1">Nucleus</location>
    </subcellularLocation>
</comment>
<dbReference type="Proteomes" id="UP001218188">
    <property type="component" value="Unassembled WGS sequence"/>
</dbReference>
<accession>A0AAD6S5E5</accession>
<dbReference type="Gene3D" id="1.25.40.10">
    <property type="entry name" value="Tetratricopeptide repeat domain"/>
    <property type="match status" value="1"/>
</dbReference>
<keyword evidence="7" id="KW-1185">Reference proteome</keyword>
<dbReference type="InterPro" id="IPR045075">
    <property type="entry name" value="Syf1-like"/>
</dbReference>
<dbReference type="GO" id="GO:0071013">
    <property type="term" value="C:catalytic step 2 spliceosome"/>
    <property type="evidence" value="ECO:0007669"/>
    <property type="project" value="TreeGrafter"/>
</dbReference>
<dbReference type="EMBL" id="JARJCM010000231">
    <property type="protein sequence ID" value="KAJ7021463.1"/>
    <property type="molecule type" value="Genomic_DNA"/>
</dbReference>
<dbReference type="Pfam" id="PF06424">
    <property type="entry name" value="PRP1_N"/>
    <property type="match status" value="1"/>
</dbReference>
<evidence type="ECO:0000313" key="6">
    <source>
        <dbReference type="EMBL" id="KAJ7021463.1"/>
    </source>
</evidence>
<keyword evidence="3" id="KW-0539">Nucleus</keyword>
<gene>
    <name evidence="6" type="ORF">C8F04DRAFT_1314355</name>
</gene>
<dbReference type="PANTHER" id="PTHR11246">
    <property type="entry name" value="PRE-MRNA SPLICING FACTOR"/>
    <property type="match status" value="1"/>
</dbReference>
<evidence type="ECO:0000256" key="3">
    <source>
        <dbReference type="ARBA" id="ARBA00023242"/>
    </source>
</evidence>
<proteinExistence type="predicted"/>
<organism evidence="6 7">
    <name type="scientific">Mycena alexandri</name>
    <dbReference type="NCBI Taxonomy" id="1745969"/>
    <lineage>
        <taxon>Eukaryota</taxon>
        <taxon>Fungi</taxon>
        <taxon>Dikarya</taxon>
        <taxon>Basidiomycota</taxon>
        <taxon>Agaricomycotina</taxon>
        <taxon>Agaricomycetes</taxon>
        <taxon>Agaricomycetidae</taxon>
        <taxon>Agaricales</taxon>
        <taxon>Marasmiineae</taxon>
        <taxon>Mycenaceae</taxon>
        <taxon>Mycena</taxon>
    </lineage>
</organism>
<dbReference type="AlphaFoldDB" id="A0AAD6S5E5"/>
<sequence>MPVPSSYVPGLGQGSGSDIGPARELPPEETIVVAQTRRGEQPYYDPDVFEDPDTQSSLFAGVDYGADDDAVDEIFEKIDARWEARMGESACNLPKRRKVKETRSYAIPDSILLGERNKSTFESSLSNEQWPCFQHVEFWLADTPNIADLATTRGEILSLKLDQAAGGSTSINSKEYLSDLDNTVLRTDPEIGDIKPDFYSNPWSSPTPAGIEEHAGNIVAARKLITAGCQQCPTNEIWIETARLHTIKIILGSAIQHVRHTAELEAGTDADGRVLRKALESIPTSVQVWKETVNLETSISAADTQLLLARARAVELILQLKPFEQAKAVLIKAGTANPTGAEVRIAAAHLLETSDSANRVCCLQWLQEAERSDELGLPRTCGVIPFQWISSPKIKSPLGSELLRDVGAALSRSRFATARAIVAYTLKPFLIASSMEVLFEQAATCYHLAELIWLMWANYKQADGGISTACQVLEGALNANNNSERIWLATVKLEADRGMIDVARALLLHARDGVNAERAQLWMESAVFERQHGSLEDALSTGLSRCDRHRLMTVSAEFQLPGRHFLWASKEKNGKSIKARSLLEKPRLVLSDDELVWAEAVYFEPRSGAMPNSHVFQDRDLGTSDGKFALELFCSSLGTAFPFKVISPGKAVKDWFGHAAAASPDIGDIWAWWPKFEREYGTEDQRSGVISSCTKHGRIWELSPRMTRISSRRRHKFLTLCQLC</sequence>
<comment type="caution">
    <text evidence="6">The sequence shown here is derived from an EMBL/GenBank/DDBJ whole genome shotgun (WGS) entry which is preliminary data.</text>
</comment>
<evidence type="ECO:0000256" key="1">
    <source>
        <dbReference type="ARBA" id="ARBA00004123"/>
    </source>
</evidence>